<keyword evidence="6" id="KW-1185">Reference proteome</keyword>
<dbReference type="PANTHER" id="PTHR10039:SF5">
    <property type="entry name" value="NACHT DOMAIN-CONTAINING PROTEIN"/>
    <property type="match status" value="1"/>
</dbReference>
<evidence type="ECO:0000313" key="6">
    <source>
        <dbReference type="Proteomes" id="UP001610563"/>
    </source>
</evidence>
<dbReference type="PRINTS" id="PR01415">
    <property type="entry name" value="ANKYRIN"/>
</dbReference>
<gene>
    <name evidence="5" type="ORF">BJX66DRAFT_326123</name>
</gene>
<dbReference type="Proteomes" id="UP001610563">
    <property type="component" value="Unassembled WGS sequence"/>
</dbReference>
<protein>
    <recommendedName>
        <fullName evidence="7">Nucleoside phosphorylase domain-containing protein</fullName>
    </recommendedName>
</protein>
<organism evidence="5 6">
    <name type="scientific">Aspergillus keveii</name>
    <dbReference type="NCBI Taxonomy" id="714993"/>
    <lineage>
        <taxon>Eukaryota</taxon>
        <taxon>Fungi</taxon>
        <taxon>Dikarya</taxon>
        <taxon>Ascomycota</taxon>
        <taxon>Pezizomycotina</taxon>
        <taxon>Eurotiomycetes</taxon>
        <taxon>Eurotiomycetidae</taxon>
        <taxon>Eurotiales</taxon>
        <taxon>Aspergillaceae</taxon>
        <taxon>Aspergillus</taxon>
        <taxon>Aspergillus subgen. Nidulantes</taxon>
    </lineage>
</organism>
<dbReference type="PROSITE" id="PS50088">
    <property type="entry name" value="ANK_REPEAT"/>
    <property type="match status" value="2"/>
</dbReference>
<dbReference type="Gene3D" id="1.25.40.20">
    <property type="entry name" value="Ankyrin repeat-containing domain"/>
    <property type="match status" value="2"/>
</dbReference>
<dbReference type="PANTHER" id="PTHR10039">
    <property type="entry name" value="AMELOGENIN"/>
    <property type="match status" value="1"/>
</dbReference>
<feature type="domain" description="Nucleoside phosphorylase" evidence="3">
    <location>
        <begin position="20"/>
        <end position="212"/>
    </location>
</feature>
<dbReference type="Pfam" id="PF12796">
    <property type="entry name" value="Ank_2"/>
    <property type="match status" value="2"/>
</dbReference>
<dbReference type="InterPro" id="IPR027417">
    <property type="entry name" value="P-loop_NTPase"/>
</dbReference>
<dbReference type="SUPFAM" id="SSF53167">
    <property type="entry name" value="Purine and uridine phosphorylases"/>
    <property type="match status" value="1"/>
</dbReference>
<dbReference type="EMBL" id="JBFTWV010000059">
    <property type="protein sequence ID" value="KAL2793335.1"/>
    <property type="molecule type" value="Genomic_DNA"/>
</dbReference>
<keyword evidence="1" id="KW-0677">Repeat</keyword>
<evidence type="ECO:0000259" key="3">
    <source>
        <dbReference type="Pfam" id="PF01048"/>
    </source>
</evidence>
<dbReference type="InterPro" id="IPR002110">
    <property type="entry name" value="Ankyrin_rpt"/>
</dbReference>
<feature type="repeat" description="ANK" evidence="2">
    <location>
        <begin position="976"/>
        <end position="1008"/>
    </location>
</feature>
<dbReference type="InterPro" id="IPR036770">
    <property type="entry name" value="Ankyrin_rpt-contain_sf"/>
</dbReference>
<dbReference type="InterPro" id="IPR035994">
    <property type="entry name" value="Nucleoside_phosphorylase_sf"/>
</dbReference>
<sequence>MAAVMGMLDETYEDSGKRPRDDNSYVVGRLAGHNCVLACLPAGVYGTTSATSVASEMRFTFSSIEFWLLVGIGGGVPNRANDLRLGDIVLQAQTRTQRRAFIPDMVADMVARYPAMKINYSYPGPNRDILFDAEYQHVGGDDFHYGPIASGNQVIKDAATRDRLAKELGILCFEMEAAGLANFPFLSIRGICDYADSHKNKQWQGYSAAAAAAYAKELLTMISPTDSSTTANPTGQELRAKEEKYMTSLQFDQLQSRQNTIKGAYAKTCKWLMGHKKYQNWLDSAQIAEHHGFLWIKGKPGTGKSTIMKYAFEDARRTRGRDATIVSFFFNARGEMLERSTIGMYRALLWQILTFVPRTRRVLHNVRDAEGMEWSVTGLQDLFLNIIQFLGSKTVIVFIDALDECQEEEVREMVDFFADLGALAQSLATPLHICFSSRHYPHITFDQGLDMVLEGQEGHDQDLRSYINSKLSSIRDTQLEEVKIDIFEKASGIFLWVVLVVDILRKAYDHGRINAVRQRLREIPPRLSDLLKDILLRDSENMEDLFICLQWILFAKRPLSPHELFLAIQAHGEAELPLNAMQSADHDWTALAKQSMPAADLGPTISLTSSSDSDKMVRRFLLSASKGLAEITKSRKSPTVQFIHDRRPELPQAKTAEANAMRTETSTLYPFLEYAVAFVLEHADQSAAEGTSQTEFVANFSRTAWIYTNNLFEKHQIRRYTADAPPMYLFADRDLPNLIHVAIKQGLPINSPDERYSCPITAALQRVNLKAVKTRALDKNATFFSTHAYSDSLLTCAIDNKKLASESDPTYPLLAAVSEERDTIVKLLLSAGANPNGLVTNKSSIAQAARLGHTDIVKTLVRHGANAREQPADGGNSLLTTAIDGTCMPEVLDVLVKSGEEASLTLDTWNSLFSKLPDPYGVDRTLVQKVLSSASVSKPEHKMLISAIRDCTVQCRKLLISSLIDKGADVAGVDASGRTPLHWAAFVGDVSTTRLLLRLGARHDVRDKAEKTALLLACDGIKITSGSDHNHAQIISLLLKNGADVFAENYLGQRCLDLVSSRAETCYRIISEATGVVRG</sequence>
<evidence type="ECO:0000256" key="1">
    <source>
        <dbReference type="ARBA" id="ARBA00022737"/>
    </source>
</evidence>
<keyword evidence="2" id="KW-0040">ANK repeat</keyword>
<comment type="caution">
    <text evidence="5">The sequence shown here is derived from an EMBL/GenBank/DDBJ whole genome shotgun (WGS) entry which is preliminary data.</text>
</comment>
<dbReference type="SMART" id="SM00248">
    <property type="entry name" value="ANK"/>
    <property type="match status" value="5"/>
</dbReference>
<dbReference type="Pfam" id="PF01048">
    <property type="entry name" value="PNP_UDP_1"/>
    <property type="match status" value="1"/>
</dbReference>
<name>A0ABR4G3X0_9EURO</name>
<evidence type="ECO:0000259" key="4">
    <source>
        <dbReference type="Pfam" id="PF24883"/>
    </source>
</evidence>
<dbReference type="InterPro" id="IPR056884">
    <property type="entry name" value="NPHP3-like_N"/>
</dbReference>
<accession>A0ABR4G3X0</accession>
<dbReference type="SUPFAM" id="SSF52540">
    <property type="entry name" value="P-loop containing nucleoside triphosphate hydrolases"/>
    <property type="match status" value="1"/>
</dbReference>
<feature type="repeat" description="ANK" evidence="2">
    <location>
        <begin position="840"/>
        <end position="872"/>
    </location>
</feature>
<dbReference type="Gene3D" id="3.40.50.1580">
    <property type="entry name" value="Nucleoside phosphorylase domain"/>
    <property type="match status" value="1"/>
</dbReference>
<dbReference type="PROSITE" id="PS50297">
    <property type="entry name" value="ANK_REP_REGION"/>
    <property type="match status" value="1"/>
</dbReference>
<proteinExistence type="predicted"/>
<dbReference type="SUPFAM" id="SSF48403">
    <property type="entry name" value="Ankyrin repeat"/>
    <property type="match status" value="1"/>
</dbReference>
<dbReference type="Gene3D" id="3.40.50.300">
    <property type="entry name" value="P-loop containing nucleotide triphosphate hydrolases"/>
    <property type="match status" value="1"/>
</dbReference>
<reference evidence="5 6" key="1">
    <citation type="submission" date="2024-07" db="EMBL/GenBank/DDBJ databases">
        <title>Section-level genome sequencing and comparative genomics of Aspergillus sections Usti and Cavernicolus.</title>
        <authorList>
            <consortium name="Lawrence Berkeley National Laboratory"/>
            <person name="Nybo J.L."/>
            <person name="Vesth T.C."/>
            <person name="Theobald S."/>
            <person name="Frisvad J.C."/>
            <person name="Larsen T.O."/>
            <person name="Kjaerboelling I."/>
            <person name="Rothschild-Mancinelli K."/>
            <person name="Lyhne E.K."/>
            <person name="Kogle M.E."/>
            <person name="Barry K."/>
            <person name="Clum A."/>
            <person name="Na H."/>
            <person name="Ledsgaard L."/>
            <person name="Lin J."/>
            <person name="Lipzen A."/>
            <person name="Kuo A."/>
            <person name="Riley R."/>
            <person name="Mondo S."/>
            <person name="Labutti K."/>
            <person name="Haridas S."/>
            <person name="Pangalinan J."/>
            <person name="Salamov A.A."/>
            <person name="Simmons B.A."/>
            <person name="Magnuson J.K."/>
            <person name="Chen J."/>
            <person name="Drula E."/>
            <person name="Henrissat B."/>
            <person name="Wiebenga A."/>
            <person name="Lubbers R.J."/>
            <person name="Gomes A.C."/>
            <person name="Makela M.R."/>
            <person name="Stajich J."/>
            <person name="Grigoriev I.V."/>
            <person name="Mortensen U.H."/>
            <person name="De Vries R.P."/>
            <person name="Baker S.E."/>
            <person name="Andersen M.R."/>
        </authorList>
    </citation>
    <scope>NUCLEOTIDE SEQUENCE [LARGE SCALE GENOMIC DNA]</scope>
    <source>
        <strain evidence="5 6">CBS 209.92</strain>
    </source>
</reference>
<feature type="domain" description="Nephrocystin 3-like N-terminal" evidence="4">
    <location>
        <begin position="268"/>
        <end position="438"/>
    </location>
</feature>
<evidence type="ECO:0000313" key="5">
    <source>
        <dbReference type="EMBL" id="KAL2793335.1"/>
    </source>
</evidence>
<evidence type="ECO:0000256" key="2">
    <source>
        <dbReference type="PROSITE-ProRule" id="PRU00023"/>
    </source>
</evidence>
<dbReference type="InterPro" id="IPR000845">
    <property type="entry name" value="Nucleoside_phosphorylase_d"/>
</dbReference>
<evidence type="ECO:0008006" key="7">
    <source>
        <dbReference type="Google" id="ProtNLM"/>
    </source>
</evidence>
<dbReference type="Pfam" id="PF24883">
    <property type="entry name" value="NPHP3_N"/>
    <property type="match status" value="1"/>
</dbReference>